<reference evidence="1 2" key="1">
    <citation type="journal article" date="2010" name="Cell">
        <title>The genome of Naegleria gruberi illuminates early eukaryotic versatility.</title>
        <authorList>
            <person name="Fritz-Laylin L.K."/>
            <person name="Prochnik S.E."/>
            <person name="Ginger M.L."/>
            <person name="Dacks J.B."/>
            <person name="Carpenter M.L."/>
            <person name="Field M.C."/>
            <person name="Kuo A."/>
            <person name="Paredez A."/>
            <person name="Chapman J."/>
            <person name="Pham J."/>
            <person name="Shu S."/>
            <person name="Neupane R."/>
            <person name="Cipriano M."/>
            <person name="Mancuso J."/>
            <person name="Tu H."/>
            <person name="Salamov A."/>
            <person name="Lindquist E."/>
            <person name="Shapiro H."/>
            <person name="Lucas S."/>
            <person name="Grigoriev I.V."/>
            <person name="Cande W.Z."/>
            <person name="Fulton C."/>
            <person name="Rokhsar D.S."/>
            <person name="Dawson S.C."/>
        </authorList>
    </citation>
    <scope>NUCLEOTIDE SEQUENCE [LARGE SCALE GENOMIC DNA]</scope>
    <source>
        <strain evidence="1 2">NEG-M</strain>
    </source>
</reference>
<dbReference type="GeneID" id="8855773"/>
<organism evidence="2">
    <name type="scientific">Naegleria gruberi</name>
    <name type="common">Amoeba</name>
    <dbReference type="NCBI Taxonomy" id="5762"/>
    <lineage>
        <taxon>Eukaryota</taxon>
        <taxon>Discoba</taxon>
        <taxon>Heterolobosea</taxon>
        <taxon>Tetramitia</taxon>
        <taxon>Eutetramitia</taxon>
        <taxon>Vahlkampfiidae</taxon>
        <taxon>Naegleria</taxon>
    </lineage>
</organism>
<dbReference type="PROSITE" id="PS51450">
    <property type="entry name" value="LRR"/>
    <property type="match status" value="1"/>
</dbReference>
<sequence length="140" mass="16113">MDNQRATFLLKSQFLENIVDLIIDGDFDQPLIDGELFLDCLERMINLEHLSISCNSIRKGEFLQKLEQLKSLRMSMNCMNIESIKLPKQLTCLDVEECGINVDRASTISQLEQLRYLNVSNNEIGIEGMRLISKMKNLET</sequence>
<protein>
    <submittedName>
        <fullName evidence="1">Predicted protein</fullName>
    </submittedName>
</protein>
<dbReference type="InterPro" id="IPR001611">
    <property type="entry name" value="Leu-rich_rpt"/>
</dbReference>
<evidence type="ECO:0000313" key="2">
    <source>
        <dbReference type="Proteomes" id="UP000006671"/>
    </source>
</evidence>
<evidence type="ECO:0000313" key="1">
    <source>
        <dbReference type="EMBL" id="EFC39671.1"/>
    </source>
</evidence>
<keyword evidence="2" id="KW-1185">Reference proteome</keyword>
<dbReference type="Proteomes" id="UP000006671">
    <property type="component" value="Unassembled WGS sequence"/>
</dbReference>
<dbReference type="RefSeq" id="XP_002672415.1">
    <property type="nucleotide sequence ID" value="XM_002672369.1"/>
</dbReference>
<dbReference type="InParanoid" id="D2VUD2"/>
<dbReference type="AlphaFoldDB" id="D2VUD2"/>
<dbReference type="SUPFAM" id="SSF52047">
    <property type="entry name" value="RNI-like"/>
    <property type="match status" value="1"/>
</dbReference>
<name>D2VUD2_NAEGR</name>
<dbReference type="Pfam" id="PF13516">
    <property type="entry name" value="LRR_6"/>
    <property type="match status" value="1"/>
</dbReference>
<dbReference type="EMBL" id="GG738898">
    <property type="protein sequence ID" value="EFC39671.1"/>
    <property type="molecule type" value="Genomic_DNA"/>
</dbReference>
<gene>
    <name evidence="1" type="ORF">NAEGRDRAFT_72621</name>
</gene>
<dbReference type="Gene3D" id="3.80.10.10">
    <property type="entry name" value="Ribonuclease Inhibitor"/>
    <property type="match status" value="1"/>
</dbReference>
<proteinExistence type="predicted"/>
<dbReference type="KEGG" id="ngr:NAEGRDRAFT_72621"/>
<dbReference type="VEuPathDB" id="AmoebaDB:NAEGRDRAFT_72621"/>
<accession>D2VUD2</accession>
<dbReference type="OrthoDB" id="676979at2759"/>
<dbReference type="InterPro" id="IPR032675">
    <property type="entry name" value="LRR_dom_sf"/>
</dbReference>